<dbReference type="AlphaFoldDB" id="A0A8I2GYI6"/>
<feature type="transmembrane region" description="Helical" evidence="6">
    <location>
        <begin position="31"/>
        <end position="58"/>
    </location>
</feature>
<dbReference type="EMBL" id="WEIA01000001">
    <property type="protein sequence ID" value="NLR20053.1"/>
    <property type="molecule type" value="Genomic_DNA"/>
</dbReference>
<evidence type="ECO:0000256" key="4">
    <source>
        <dbReference type="ARBA" id="ARBA00022989"/>
    </source>
</evidence>
<comment type="subcellular location">
    <subcellularLocation>
        <location evidence="1">Cell membrane</location>
        <topology evidence="1">Multi-pass membrane protein</topology>
    </subcellularLocation>
</comment>
<dbReference type="PIRSF" id="PIRSF006324">
    <property type="entry name" value="LeuE"/>
    <property type="match status" value="1"/>
</dbReference>
<dbReference type="Proteomes" id="UP000646877">
    <property type="component" value="Unassembled WGS sequence"/>
</dbReference>
<evidence type="ECO:0000256" key="1">
    <source>
        <dbReference type="ARBA" id="ARBA00004651"/>
    </source>
</evidence>
<keyword evidence="3 6" id="KW-0812">Transmembrane</keyword>
<dbReference type="PANTHER" id="PTHR30086:SF20">
    <property type="entry name" value="ARGININE EXPORTER PROTEIN ARGO-RELATED"/>
    <property type="match status" value="1"/>
</dbReference>
<keyword evidence="10" id="KW-1185">Reference proteome</keyword>
<dbReference type="PANTHER" id="PTHR30086">
    <property type="entry name" value="ARGININE EXPORTER PROTEIN ARGO"/>
    <property type="match status" value="1"/>
</dbReference>
<evidence type="ECO:0000313" key="8">
    <source>
        <dbReference type="EMBL" id="WOX27360.1"/>
    </source>
</evidence>
<protein>
    <submittedName>
        <fullName evidence="7">LysE family translocator</fullName>
    </submittedName>
</protein>
<feature type="transmembrane region" description="Helical" evidence="6">
    <location>
        <begin position="70"/>
        <end position="91"/>
    </location>
</feature>
<evidence type="ECO:0000256" key="5">
    <source>
        <dbReference type="ARBA" id="ARBA00023136"/>
    </source>
</evidence>
<proteinExistence type="predicted"/>
<name>A0A8I2GYI6_9GAMM</name>
<keyword evidence="4 6" id="KW-1133">Transmembrane helix</keyword>
<evidence type="ECO:0000313" key="9">
    <source>
        <dbReference type="Proteomes" id="UP000646877"/>
    </source>
</evidence>
<reference evidence="7" key="1">
    <citation type="submission" date="2019-10" db="EMBL/GenBank/DDBJ databases">
        <authorList>
            <person name="Paulsen S."/>
        </authorList>
    </citation>
    <scope>NUCLEOTIDE SEQUENCE</scope>
    <source>
        <strain evidence="7">LMG 19692</strain>
    </source>
</reference>
<dbReference type="RefSeq" id="WP_039497202.1">
    <property type="nucleotide sequence ID" value="NZ_CBCSDF010000003.1"/>
</dbReference>
<evidence type="ECO:0000256" key="3">
    <source>
        <dbReference type="ARBA" id="ARBA00022692"/>
    </source>
</evidence>
<organism evidence="7 9">
    <name type="scientific">Pseudoalteromonas maricaloris</name>
    <dbReference type="NCBI Taxonomy" id="184924"/>
    <lineage>
        <taxon>Bacteria</taxon>
        <taxon>Pseudomonadati</taxon>
        <taxon>Pseudomonadota</taxon>
        <taxon>Gammaproteobacteria</taxon>
        <taxon>Alteromonadales</taxon>
        <taxon>Pseudoalteromonadaceae</taxon>
        <taxon>Pseudoalteromonas</taxon>
    </lineage>
</organism>
<evidence type="ECO:0000313" key="7">
    <source>
        <dbReference type="EMBL" id="NLR20053.1"/>
    </source>
</evidence>
<keyword evidence="2" id="KW-1003">Cell membrane</keyword>
<feature type="transmembrane region" description="Helical" evidence="6">
    <location>
        <begin position="146"/>
        <end position="171"/>
    </location>
</feature>
<sequence>MDIWTLLLFIPACFALNIAPGPNNLLALNNARRYGFCIALLAGFGRLAAFCVMIALAASGLAVVLYTSEILFLAIKICGALYLLWIAYNLWRSDVSPVSDDVRNLSIIGLMKHEFALAAGNPKAILIFTAFLPQFVDVAKNVTEQFSLLGATFLVLEVVAIAMYAVIGLYLRQWFSKPKLVKRFNRACASFLALSGGNLLFSRQ</sequence>
<keyword evidence="5 6" id="KW-0472">Membrane</keyword>
<dbReference type="EMBL" id="CP137578">
    <property type="protein sequence ID" value="WOX27360.1"/>
    <property type="molecule type" value="Genomic_DNA"/>
</dbReference>
<dbReference type="GO" id="GO:0005886">
    <property type="term" value="C:plasma membrane"/>
    <property type="evidence" value="ECO:0007669"/>
    <property type="project" value="UniProtKB-SubCell"/>
</dbReference>
<dbReference type="InterPro" id="IPR001123">
    <property type="entry name" value="LeuE-type"/>
</dbReference>
<dbReference type="Proteomes" id="UP001304419">
    <property type="component" value="Chromosome 1"/>
</dbReference>
<reference evidence="8 10" key="2">
    <citation type="submission" date="2023-10" db="EMBL/GenBank/DDBJ databases">
        <title>To unveil natural product biosynthetic capacity in Pseudoalteromonas.</title>
        <authorList>
            <person name="Wang J."/>
        </authorList>
    </citation>
    <scope>NUCLEOTIDE SEQUENCE [LARGE SCALE GENOMIC DNA]</scope>
    <source>
        <strain evidence="8 10">DSM 15914</strain>
    </source>
</reference>
<evidence type="ECO:0000313" key="10">
    <source>
        <dbReference type="Proteomes" id="UP001304419"/>
    </source>
</evidence>
<dbReference type="Pfam" id="PF01810">
    <property type="entry name" value="LysE"/>
    <property type="match status" value="1"/>
</dbReference>
<dbReference type="GO" id="GO:0015171">
    <property type="term" value="F:amino acid transmembrane transporter activity"/>
    <property type="evidence" value="ECO:0007669"/>
    <property type="project" value="TreeGrafter"/>
</dbReference>
<evidence type="ECO:0000256" key="6">
    <source>
        <dbReference type="SAM" id="Phobius"/>
    </source>
</evidence>
<accession>A0A8I2GYI6</accession>
<evidence type="ECO:0000256" key="2">
    <source>
        <dbReference type="ARBA" id="ARBA00022475"/>
    </source>
</evidence>
<gene>
    <name evidence="7" type="ORF">F9Y85_01680</name>
    <name evidence="8" type="ORF">R5H13_11880</name>
</gene>